<evidence type="ECO:0000313" key="1">
    <source>
        <dbReference type="EMBL" id="CAB3399182.1"/>
    </source>
</evidence>
<dbReference type="EMBL" id="CADEPM010000002">
    <property type="protein sequence ID" value="CAB3399182.1"/>
    <property type="molecule type" value="Genomic_DNA"/>
</dbReference>
<dbReference type="InterPro" id="IPR013320">
    <property type="entry name" value="ConA-like_dom_sf"/>
</dbReference>
<protein>
    <recommendedName>
        <fullName evidence="3">Galectin</fullName>
    </recommendedName>
</protein>
<gene>
    <name evidence="1" type="ORF">CBOVIS_LOCUS2347</name>
</gene>
<sequence>MTVVHFPEVPQTIDLHAKITPGTHFSFAGNCFDKNFGIALLSSNDYAINILFELENEKLIKAKSMVKGKWTREIQVNGSHMLSYKHQIPVQTISGIKLIEFMEISRLEVDLYQ</sequence>
<dbReference type="SUPFAM" id="SSF49899">
    <property type="entry name" value="Concanavalin A-like lectins/glucanases"/>
    <property type="match status" value="1"/>
</dbReference>
<comment type="caution">
    <text evidence="1">The sequence shown here is derived from an EMBL/GenBank/DDBJ whole genome shotgun (WGS) entry which is preliminary data.</text>
</comment>
<evidence type="ECO:0008006" key="3">
    <source>
        <dbReference type="Google" id="ProtNLM"/>
    </source>
</evidence>
<evidence type="ECO:0000313" key="2">
    <source>
        <dbReference type="Proteomes" id="UP000494206"/>
    </source>
</evidence>
<dbReference type="OrthoDB" id="6251307at2759"/>
<reference evidence="1 2" key="1">
    <citation type="submission" date="2020-04" db="EMBL/GenBank/DDBJ databases">
        <authorList>
            <person name="Laetsch R D."/>
            <person name="Stevens L."/>
            <person name="Kumar S."/>
            <person name="Blaxter L. M."/>
        </authorList>
    </citation>
    <scope>NUCLEOTIDE SEQUENCE [LARGE SCALE GENOMIC DNA]</scope>
</reference>
<dbReference type="Proteomes" id="UP000494206">
    <property type="component" value="Unassembled WGS sequence"/>
</dbReference>
<organism evidence="1 2">
    <name type="scientific">Caenorhabditis bovis</name>
    <dbReference type="NCBI Taxonomy" id="2654633"/>
    <lineage>
        <taxon>Eukaryota</taxon>
        <taxon>Metazoa</taxon>
        <taxon>Ecdysozoa</taxon>
        <taxon>Nematoda</taxon>
        <taxon>Chromadorea</taxon>
        <taxon>Rhabditida</taxon>
        <taxon>Rhabditina</taxon>
        <taxon>Rhabditomorpha</taxon>
        <taxon>Rhabditoidea</taxon>
        <taxon>Rhabditidae</taxon>
        <taxon>Peloderinae</taxon>
        <taxon>Caenorhabditis</taxon>
    </lineage>
</organism>
<proteinExistence type="predicted"/>
<keyword evidence="2" id="KW-1185">Reference proteome</keyword>
<accession>A0A8S1E627</accession>
<name>A0A8S1E627_9PELO</name>
<dbReference type="AlphaFoldDB" id="A0A8S1E627"/>